<dbReference type="Pfam" id="PF26215">
    <property type="entry name" value="HTH_animal"/>
    <property type="match status" value="1"/>
</dbReference>
<accession>A0ABM4B9S1</accession>
<dbReference type="GeneID" id="136076113"/>
<sequence>MSLYTSDPVPPRMYGVIKAHKPEKSYPMQLVVSTIGTPSYRISQYLVNIFQPILDKNITKLKNSSTFVKTAKLWNIPNDEIQVSYDVVNLYPSILLGEATKILLDMLEHFPNLNKLTKLSVSEIKSLIELCLYKCYFLWNKEIHELVDSGPIGLSLMVVLAEGFLQFFENKAIDIVLHSNPPLEIKLFFRYVDNSHARFTNKDDAIRFQQILNSQKHTIKYTIELEDENKRLNFLDIQITNNRKGNYDFNIYRKKAITNIQAKPNSNHNPKILEGIFKGFIHRALSISYEKFLNKEIDFLINVFAENGYEKKKLQNLANIVIKKRHSSNEIILSNNEATMPTISLPWIPILSPKLRKIFRKAGYRAVFKSSANLKSLLTSRNKTKLPSNSHPGVYLIECECEQKYIGETKMKIATRTKQHQKNVFEEKLEQSAIGHHKIKCSCSIKWNQVKTLKVEPKKFEKKVREAIENIYMVNFNQVLCSLFK</sequence>
<dbReference type="Proteomes" id="UP001652625">
    <property type="component" value="Chromosome 02"/>
</dbReference>
<dbReference type="InterPro" id="IPR058912">
    <property type="entry name" value="HTH_animal"/>
</dbReference>
<dbReference type="PANTHER" id="PTHR21301">
    <property type="entry name" value="REVERSE TRANSCRIPTASE"/>
    <property type="match status" value="1"/>
</dbReference>
<organism evidence="2 3">
    <name type="scientific">Hydra vulgaris</name>
    <name type="common">Hydra</name>
    <name type="synonym">Hydra attenuata</name>
    <dbReference type="NCBI Taxonomy" id="6087"/>
    <lineage>
        <taxon>Eukaryota</taxon>
        <taxon>Metazoa</taxon>
        <taxon>Cnidaria</taxon>
        <taxon>Hydrozoa</taxon>
        <taxon>Hydroidolina</taxon>
        <taxon>Anthoathecata</taxon>
        <taxon>Aplanulata</taxon>
        <taxon>Hydridae</taxon>
        <taxon>Hydra</taxon>
    </lineage>
</organism>
<evidence type="ECO:0000313" key="3">
    <source>
        <dbReference type="RefSeq" id="XP_065645651.1"/>
    </source>
</evidence>
<reference evidence="2" key="1">
    <citation type="submission" date="2025-05" db="UniProtKB">
        <authorList>
            <consortium name="RefSeq"/>
        </authorList>
    </citation>
    <scope>NUCLEOTIDE SEQUENCE [LARGE SCALE GENOMIC DNA]</scope>
</reference>
<reference evidence="3" key="2">
    <citation type="submission" date="2025-08" db="UniProtKB">
        <authorList>
            <consortium name="RefSeq"/>
        </authorList>
    </citation>
    <scope>IDENTIFICATION</scope>
</reference>
<evidence type="ECO:0000313" key="2">
    <source>
        <dbReference type="Proteomes" id="UP001652625"/>
    </source>
</evidence>
<dbReference type="PANTHER" id="PTHR21301:SF10">
    <property type="entry name" value="REVERSE TRANSCRIPTASE DOMAIN-CONTAINING PROTEIN"/>
    <property type="match status" value="1"/>
</dbReference>
<protein>
    <submittedName>
        <fullName evidence="3">Uncharacterized protein LOC136076113</fullName>
    </submittedName>
</protein>
<name>A0ABM4B9S1_HYDVU</name>
<keyword evidence="2" id="KW-1185">Reference proteome</keyword>
<dbReference type="RefSeq" id="XP_065645651.1">
    <property type="nucleotide sequence ID" value="XM_065789579.1"/>
</dbReference>
<proteinExistence type="predicted"/>
<feature type="domain" description="Helix-turn-helix" evidence="1">
    <location>
        <begin position="265"/>
        <end position="313"/>
    </location>
</feature>
<evidence type="ECO:0000259" key="1">
    <source>
        <dbReference type="Pfam" id="PF26215"/>
    </source>
</evidence>
<gene>
    <name evidence="3" type="primary">LOC136076113</name>
</gene>